<dbReference type="InterPro" id="IPR056632">
    <property type="entry name" value="DUF7730"/>
</dbReference>
<evidence type="ECO:0000313" key="4">
    <source>
        <dbReference type="Proteomes" id="UP000613580"/>
    </source>
</evidence>
<comment type="caution">
    <text evidence="3">The sequence shown here is derived from an EMBL/GenBank/DDBJ whole genome shotgun (WGS) entry which is preliminary data.</text>
</comment>
<dbReference type="AlphaFoldDB" id="A0A8H6VZD0"/>
<dbReference type="PANTHER" id="PTHR38790">
    <property type="entry name" value="2EXR DOMAIN-CONTAINING PROTEIN-RELATED"/>
    <property type="match status" value="1"/>
</dbReference>
<feature type="region of interest" description="Disordered" evidence="1">
    <location>
        <begin position="24"/>
        <end position="50"/>
    </location>
</feature>
<evidence type="ECO:0000256" key="1">
    <source>
        <dbReference type="SAM" id="MobiDB-lite"/>
    </source>
</evidence>
<gene>
    <name evidence="3" type="ORF">HMN09_01129700</name>
</gene>
<dbReference type="Proteomes" id="UP000613580">
    <property type="component" value="Unassembled WGS sequence"/>
</dbReference>
<sequence length="349" mass="40231">MTSTVERWEQQDVRVRLLRQAHSSPAAVGRCPPSRISRSPDVRNSSLPSPSTMPDLGCLICWGVVLSPVTLLCVSVDCVLDGLCGLCACAKEHKSRPKTLPVRRIDIGRRPLEPQSDNSRLLALPREVRDFIYEDVLGGGRRIRIYTPTREHPYRSYGVGLVRGANRGFAEWDRWRDPLRLDLLLACRQIYLEAHAIHISHNMFSVDAADLKPFIYTSLGRHNLPHLRSLCIQFDEVPADKAFFDHPKRYSLDLLQKMPQLHELEFQFNHDSILDRDKAFFVPYDPRELQTKSRWGELISGLPALKEFRIVFTRGEDVVDPNKWDLRWMTLQDKIQARIEERANESQES</sequence>
<reference evidence="3" key="1">
    <citation type="submission" date="2020-05" db="EMBL/GenBank/DDBJ databases">
        <title>Mycena genomes resolve the evolution of fungal bioluminescence.</title>
        <authorList>
            <person name="Tsai I.J."/>
        </authorList>
    </citation>
    <scope>NUCLEOTIDE SEQUENCE</scope>
    <source>
        <strain evidence="3">110903Hualien_Pintung</strain>
    </source>
</reference>
<dbReference type="Pfam" id="PF24864">
    <property type="entry name" value="DUF7730"/>
    <property type="match status" value="1"/>
</dbReference>
<dbReference type="EMBL" id="JACAZE010000018">
    <property type="protein sequence ID" value="KAF7295863.1"/>
    <property type="molecule type" value="Genomic_DNA"/>
</dbReference>
<feature type="domain" description="DUF7730" evidence="2">
    <location>
        <begin position="116"/>
        <end position="235"/>
    </location>
</feature>
<organism evidence="3 4">
    <name type="scientific">Mycena chlorophos</name>
    <name type="common">Agaric fungus</name>
    <name type="synonym">Agaricus chlorophos</name>
    <dbReference type="NCBI Taxonomy" id="658473"/>
    <lineage>
        <taxon>Eukaryota</taxon>
        <taxon>Fungi</taxon>
        <taxon>Dikarya</taxon>
        <taxon>Basidiomycota</taxon>
        <taxon>Agaricomycotina</taxon>
        <taxon>Agaricomycetes</taxon>
        <taxon>Agaricomycetidae</taxon>
        <taxon>Agaricales</taxon>
        <taxon>Marasmiineae</taxon>
        <taxon>Mycenaceae</taxon>
        <taxon>Mycena</taxon>
    </lineage>
</organism>
<evidence type="ECO:0000259" key="2">
    <source>
        <dbReference type="Pfam" id="PF24864"/>
    </source>
</evidence>
<name>A0A8H6VZD0_MYCCL</name>
<dbReference type="OrthoDB" id="2982420at2759"/>
<accession>A0A8H6VZD0</accession>
<evidence type="ECO:0000313" key="3">
    <source>
        <dbReference type="EMBL" id="KAF7295863.1"/>
    </source>
</evidence>
<proteinExistence type="predicted"/>
<keyword evidence="4" id="KW-1185">Reference proteome</keyword>
<protein>
    <recommendedName>
        <fullName evidence="2">DUF7730 domain-containing protein</fullName>
    </recommendedName>
</protein>